<comment type="similarity">
    <text evidence="1">Belongs to the DNA2/NAM7 helicase family.</text>
</comment>
<keyword evidence="5" id="KW-0067">ATP-binding</keyword>
<dbReference type="InterPro" id="IPR050534">
    <property type="entry name" value="Coronavir_polyprotein_1ab"/>
</dbReference>
<evidence type="ECO:0000313" key="9">
    <source>
        <dbReference type="EMBL" id="RYB04329.1"/>
    </source>
</evidence>
<dbReference type="Gene3D" id="3.40.50.300">
    <property type="entry name" value="P-loop containing nucleotide triphosphate hydrolases"/>
    <property type="match status" value="2"/>
</dbReference>
<evidence type="ECO:0000256" key="6">
    <source>
        <dbReference type="SAM" id="MobiDB-lite"/>
    </source>
</evidence>
<gene>
    <name evidence="9" type="ORF">D3272_12775</name>
</gene>
<dbReference type="PANTHER" id="PTHR43788">
    <property type="entry name" value="DNA2/NAM7 HELICASE FAMILY MEMBER"/>
    <property type="match status" value="1"/>
</dbReference>
<dbReference type="Proteomes" id="UP000289411">
    <property type="component" value="Unassembled WGS sequence"/>
</dbReference>
<evidence type="ECO:0000256" key="3">
    <source>
        <dbReference type="ARBA" id="ARBA00022801"/>
    </source>
</evidence>
<dbReference type="InterPro" id="IPR041677">
    <property type="entry name" value="DNA2/NAM7_AAA_11"/>
</dbReference>
<sequence>MAKGQTGKKSLPSLEERFEFLGSAPVRGEPMHAVRHEVVDRTCGRERSLKLWRKTGTPVDEELRQLWVREVRQVQRVAACGGAGEVIAEVLEAVEDDEEFGVLVEHAGQALSERRLRVNPQHWLRNLHAVRPRGILWRNVRRLVQALGIVHAQGLVHGRVSADSVMTEGSDEPDFKLAAFEWSLRLGDDVGPGGPARDDRYSFEGDWRALASLVAECLGHEVSPTGQTRPKAGQDTACHLSVAEATFVRTLARPRRSDDLDAASLTRSVDEIILGVGKGSEARAGTFLLCFSNNSGLDEAVFDATEGRIAVDEYRDQLEWVRADLDGGARLVVPRGFEPSSGRLRLVTTEMSYTLAPLLLGDGAPEWDVAICRTARRRGDDSNVSGEERVLGHPVEVAPSAKAAADARARLGPDALDWSGFAHTESAPASDDRTTLVRRSLALVQIVEALVRAFETYPVEILDIEVAGGRRFLVLRALPDNDRDGFARRIGLADTARTLRRLFEDDQRDLVGRWCLSRSNALGARRKDDIPVSLHKVDRHEGRRAYWFEVDDPVDAGGRWFLRLERDAGTEGQIRRRLKVIRDLDARVDLAGMLDDPWRARRSSRDAPPGGEGDERYGELDQSKQAALTGLSATLPSYSVVGPPGVGKTFLVTEVVRRRFEAERSSRLLVTAQGHDALDHLQRELLDALKGEGFPNLIVVRSTALDRPESAEDVRRTGSELLEALATSPLMADAPGPLQDRVAGLSGLAAGRGPAGADLAKEDGAALNALSSLVLDAANVVISTANSPDLARLVEAREQFDWVIVEEAAKATGPELVAPLMLSGRRLMIGDHHQLPPFDAERLRAILLDHDVLTQAVGLAGQHLGQLVRDGEVEEMQSLAQDPVKLRQVGNMALRLLEPFRTFVVEDERRAQGNPAHRRISSELTLRRMDPAIGEVVSKAFYDGKLETEPKRIEASEAESPPFEVLAPLPKSPIVVVEFEHLSRTGSPKPAERDRPRFHNPGEVDSVIDVLRRIRARPGSEKPPTLVVLSFYNAQVDKLSERIDAEVANGRLPGLAGFERKASGGWVSTVDGFQGSEADLVILSLVRNNPGTGASALGFLRDERRMNVALSRAKWKLVVVGSLGFLREAVRGVAPDGAAGDLTFLTRVDATIKDLMKRRRSDGTPKATIVGPETLQERGPTC</sequence>
<dbReference type="OrthoDB" id="9757917at2"/>
<evidence type="ECO:0000313" key="10">
    <source>
        <dbReference type="Proteomes" id="UP000289411"/>
    </source>
</evidence>
<keyword evidence="10" id="KW-1185">Reference proteome</keyword>
<dbReference type="GO" id="GO:0016787">
    <property type="term" value="F:hydrolase activity"/>
    <property type="evidence" value="ECO:0007669"/>
    <property type="project" value="UniProtKB-KW"/>
</dbReference>
<proteinExistence type="inferred from homology"/>
<keyword evidence="3" id="KW-0378">Hydrolase</keyword>
<feature type="domain" description="DNA2/NAM7 helicase helicase" evidence="7">
    <location>
        <begin position="769"/>
        <end position="837"/>
    </location>
</feature>
<dbReference type="EMBL" id="QYBC01000010">
    <property type="protein sequence ID" value="RYB04329.1"/>
    <property type="molecule type" value="Genomic_DNA"/>
</dbReference>
<accession>A0A4Q2RAZ7</accession>
<feature type="region of interest" description="Disordered" evidence="6">
    <location>
        <begin position="599"/>
        <end position="618"/>
    </location>
</feature>
<evidence type="ECO:0000256" key="2">
    <source>
        <dbReference type="ARBA" id="ARBA00022741"/>
    </source>
</evidence>
<dbReference type="GO" id="GO:0005524">
    <property type="term" value="F:ATP binding"/>
    <property type="evidence" value="ECO:0007669"/>
    <property type="project" value="UniProtKB-KW"/>
</dbReference>
<dbReference type="PANTHER" id="PTHR43788:SF8">
    <property type="entry name" value="DNA-BINDING PROTEIN SMUBP-2"/>
    <property type="match status" value="1"/>
</dbReference>
<reference evidence="9 10" key="2">
    <citation type="submission" date="2019-02" db="EMBL/GenBank/DDBJ databases">
        <title>'Lichenibacterium ramalinii' gen. nov. sp. nov., 'Lichenibacterium minor' gen. nov. sp. nov.</title>
        <authorList>
            <person name="Pankratov T."/>
        </authorList>
    </citation>
    <scope>NUCLEOTIDE SEQUENCE [LARGE SCALE GENOMIC DNA]</scope>
    <source>
        <strain evidence="9 10">RmlP001</strain>
    </source>
</reference>
<evidence type="ECO:0000256" key="4">
    <source>
        <dbReference type="ARBA" id="ARBA00022806"/>
    </source>
</evidence>
<name>A0A4Q2RAZ7_9HYPH</name>
<protein>
    <submittedName>
        <fullName evidence="9">DNA helicase</fullName>
    </submittedName>
</protein>
<evidence type="ECO:0000256" key="1">
    <source>
        <dbReference type="ARBA" id="ARBA00007913"/>
    </source>
</evidence>
<dbReference type="InterPro" id="IPR047187">
    <property type="entry name" value="SF1_C_Upf1"/>
</dbReference>
<dbReference type="GO" id="GO:0043139">
    <property type="term" value="F:5'-3' DNA helicase activity"/>
    <property type="evidence" value="ECO:0007669"/>
    <property type="project" value="TreeGrafter"/>
</dbReference>
<dbReference type="Pfam" id="PF13087">
    <property type="entry name" value="AAA_12"/>
    <property type="match status" value="1"/>
</dbReference>
<dbReference type="SUPFAM" id="SSF52540">
    <property type="entry name" value="P-loop containing nucleoside triphosphate hydrolases"/>
    <property type="match status" value="1"/>
</dbReference>
<feature type="region of interest" description="Disordered" evidence="6">
    <location>
        <begin position="1161"/>
        <end position="1182"/>
    </location>
</feature>
<dbReference type="SUPFAM" id="SSF56112">
    <property type="entry name" value="Protein kinase-like (PK-like)"/>
    <property type="match status" value="1"/>
</dbReference>
<dbReference type="InterPro" id="IPR041679">
    <property type="entry name" value="DNA2/NAM7-like_C"/>
</dbReference>
<reference evidence="9 10" key="1">
    <citation type="submission" date="2018-09" db="EMBL/GenBank/DDBJ databases">
        <authorList>
            <person name="Grouzdev D.S."/>
            <person name="Krutkina M.S."/>
        </authorList>
    </citation>
    <scope>NUCLEOTIDE SEQUENCE [LARGE SCALE GENOMIC DNA]</scope>
    <source>
        <strain evidence="9 10">RmlP001</strain>
    </source>
</reference>
<dbReference type="InterPro" id="IPR011009">
    <property type="entry name" value="Kinase-like_dom_sf"/>
</dbReference>
<evidence type="ECO:0000259" key="8">
    <source>
        <dbReference type="Pfam" id="PF13087"/>
    </source>
</evidence>
<evidence type="ECO:0000256" key="5">
    <source>
        <dbReference type="ARBA" id="ARBA00022840"/>
    </source>
</evidence>
<evidence type="ECO:0000259" key="7">
    <source>
        <dbReference type="Pfam" id="PF13086"/>
    </source>
</evidence>
<feature type="domain" description="DNA2/NAM7 helicase-like C-terminal" evidence="8">
    <location>
        <begin position="928"/>
        <end position="1122"/>
    </location>
</feature>
<dbReference type="InterPro" id="IPR027417">
    <property type="entry name" value="P-loop_NTPase"/>
</dbReference>
<organism evidence="9 10">
    <name type="scientific">Lichenibacterium ramalinae</name>
    <dbReference type="NCBI Taxonomy" id="2316527"/>
    <lineage>
        <taxon>Bacteria</taxon>
        <taxon>Pseudomonadati</taxon>
        <taxon>Pseudomonadota</taxon>
        <taxon>Alphaproteobacteria</taxon>
        <taxon>Hyphomicrobiales</taxon>
        <taxon>Lichenihabitantaceae</taxon>
        <taxon>Lichenibacterium</taxon>
    </lineage>
</organism>
<keyword evidence="2" id="KW-0547">Nucleotide-binding</keyword>
<comment type="caution">
    <text evidence="9">The sequence shown here is derived from an EMBL/GenBank/DDBJ whole genome shotgun (WGS) entry which is preliminary data.</text>
</comment>
<dbReference type="Pfam" id="PF13086">
    <property type="entry name" value="AAA_11"/>
    <property type="match status" value="1"/>
</dbReference>
<dbReference type="CDD" id="cd18808">
    <property type="entry name" value="SF1_C_Upf1"/>
    <property type="match status" value="1"/>
</dbReference>
<keyword evidence="4 9" id="KW-0347">Helicase</keyword>
<dbReference type="AlphaFoldDB" id="A0A4Q2RAZ7"/>